<keyword evidence="1" id="KW-0677">Repeat</keyword>
<reference evidence="5" key="1">
    <citation type="journal article" date="2017" name="Genome Biol.">
        <title>Comparative genomics reveals high biological diversity and specific adaptations in the industrially and medically important fungal genus Aspergillus.</title>
        <authorList>
            <person name="de Vries R.P."/>
            <person name="Riley R."/>
            <person name="Wiebenga A."/>
            <person name="Aguilar-Osorio G."/>
            <person name="Amillis S."/>
            <person name="Uchima C.A."/>
            <person name="Anderluh G."/>
            <person name="Asadollahi M."/>
            <person name="Askin M."/>
            <person name="Barry K."/>
            <person name="Battaglia E."/>
            <person name="Bayram O."/>
            <person name="Benocci T."/>
            <person name="Braus-Stromeyer S.A."/>
            <person name="Caldana C."/>
            <person name="Canovas D."/>
            <person name="Cerqueira G.C."/>
            <person name="Chen F."/>
            <person name="Chen W."/>
            <person name="Choi C."/>
            <person name="Clum A."/>
            <person name="Dos Santos R.A."/>
            <person name="Damasio A.R."/>
            <person name="Diallinas G."/>
            <person name="Emri T."/>
            <person name="Fekete E."/>
            <person name="Flipphi M."/>
            <person name="Freyberg S."/>
            <person name="Gallo A."/>
            <person name="Gournas C."/>
            <person name="Habgood R."/>
            <person name="Hainaut M."/>
            <person name="Harispe M.L."/>
            <person name="Henrissat B."/>
            <person name="Hilden K.S."/>
            <person name="Hope R."/>
            <person name="Hossain A."/>
            <person name="Karabika E."/>
            <person name="Karaffa L."/>
            <person name="Karanyi Z."/>
            <person name="Krasevec N."/>
            <person name="Kuo A."/>
            <person name="Kusch H."/>
            <person name="LaButti K."/>
            <person name="Lagendijk E.L."/>
            <person name="Lapidus A."/>
            <person name="Levasseur A."/>
            <person name="Lindquist E."/>
            <person name="Lipzen A."/>
            <person name="Logrieco A.F."/>
            <person name="MacCabe A."/>
            <person name="Maekelae M.R."/>
            <person name="Malavazi I."/>
            <person name="Melin P."/>
            <person name="Meyer V."/>
            <person name="Mielnichuk N."/>
            <person name="Miskei M."/>
            <person name="Molnar A.P."/>
            <person name="Mule G."/>
            <person name="Ngan C.Y."/>
            <person name="Orejas M."/>
            <person name="Orosz E."/>
            <person name="Ouedraogo J.P."/>
            <person name="Overkamp K.M."/>
            <person name="Park H.-S."/>
            <person name="Perrone G."/>
            <person name="Piumi F."/>
            <person name="Punt P.J."/>
            <person name="Ram A.F."/>
            <person name="Ramon A."/>
            <person name="Rauscher S."/>
            <person name="Record E."/>
            <person name="Riano-Pachon D.M."/>
            <person name="Robert V."/>
            <person name="Roehrig J."/>
            <person name="Ruller R."/>
            <person name="Salamov A."/>
            <person name="Salih N.S."/>
            <person name="Samson R.A."/>
            <person name="Sandor E."/>
            <person name="Sanguinetti M."/>
            <person name="Schuetze T."/>
            <person name="Sepcic K."/>
            <person name="Shelest E."/>
            <person name="Sherlock G."/>
            <person name="Sophianopoulou V."/>
            <person name="Squina F.M."/>
            <person name="Sun H."/>
            <person name="Susca A."/>
            <person name="Todd R.B."/>
            <person name="Tsang A."/>
            <person name="Unkles S.E."/>
            <person name="van de Wiele N."/>
            <person name="van Rossen-Uffink D."/>
            <person name="Oliveira J.V."/>
            <person name="Vesth T.C."/>
            <person name="Visser J."/>
            <person name="Yu J.-H."/>
            <person name="Zhou M."/>
            <person name="Andersen M.R."/>
            <person name="Archer D.B."/>
            <person name="Baker S.E."/>
            <person name="Benoit I."/>
            <person name="Brakhage A.A."/>
            <person name="Braus G.H."/>
            <person name="Fischer R."/>
            <person name="Frisvad J.C."/>
            <person name="Goldman G.H."/>
            <person name="Houbraken J."/>
            <person name="Oakley B."/>
            <person name="Pocsi I."/>
            <person name="Scazzocchio C."/>
            <person name="Seiboth B."/>
            <person name="vanKuyk P.A."/>
            <person name="Wortman J."/>
            <person name="Dyer P.S."/>
            <person name="Grigoriev I.V."/>
        </authorList>
    </citation>
    <scope>NUCLEOTIDE SEQUENCE [LARGE SCALE GENOMIC DNA]</scope>
    <source>
        <strain evidence="5">DTO 134E9</strain>
    </source>
</reference>
<keyword evidence="5" id="KW-1185">Reference proteome</keyword>
<feature type="domain" description="Nephrocystin 3-like N-terminal" evidence="2">
    <location>
        <begin position="262"/>
        <end position="440"/>
    </location>
</feature>
<sequence>MDPLSALSVASGVVAFVDFGGKLISRFSEIKNSANGQPMTIANLDESARDLSSVATEAKKKYQDLASHYPSLSESFARLHGECVEAETQLKSLLETVTAKVHSSKLRRLDSNARAAIRAMWSETEVKEWKEKLDRIRSQIMMNVLMCIWEDAKKARERTDSADGAGTLVEVVGRIETTMNALQDDFQKISAGRNLTDSSSAQARFDDALWASSGLLDLPDGRDQQPPPAITDKAAISKTILKSLAFEDMADRGERIATPYPNTFQWLFRDGDFTQWLKSDNEEPFWITGKPASGKSTLMKFISTHPDLESNLCQWTGDSQLHLATFFFWGPGSKIQKSRVGLLRSLLFQLLSQQPDLCDFVAPRRRVFFNLAGAHAASPEWQWPELRECLLRFAYKIQGKSRLALFIDGLDEYDGNHDELVAFLKQLHRDYNPKLCVSSRPWNVFADEFRHSPSLKMEELTKPDIDVYIQQHLGSNLAIQELRQLEPDSINDLMAEIRDKAEGVFLWVVLVVEQLLETARDCPSLLAIWKVFNALPRGLEELYDTILRTIEPSKREMASRLYQLVMEWKRTWNGQIQATFLWFAIDYVDPLQKMSYPEVKKEQLILPLITRLLAGHTKGILQISTDPSRPKSPTVDFLHRTAFDWLCTQGNWALICSQGPAGFQAIITIVASLVSHLRSLGPPSKDNAGSLELRQQCIFRILKVSGEIENTAENRARLLTILDQIEVEQLLPLDLDPMFRDTSISASDRTIPHGMAALAASWSCLPYLQAKCDASPFILQDKRRSILTRFSKEPAPVSVLEASILGGTSSPARSTGLCRFNEARSFTKWRTCQRLDTVRFLLERNVRPDSALKKSVKELAPKAVNVRRDRNEDERSFELEYWFLIASMFEYRSNLVATDREKRKLLPEVEEARRKEEFPDFEIDLQSRFHSASYVVDRWDLVR</sequence>
<evidence type="ECO:0000259" key="3">
    <source>
        <dbReference type="Pfam" id="PF25053"/>
    </source>
</evidence>
<dbReference type="VEuPathDB" id="FungiDB:ASPWEDRAFT_172596"/>
<dbReference type="AlphaFoldDB" id="A0A1L9RLI4"/>
<evidence type="ECO:0008006" key="6">
    <source>
        <dbReference type="Google" id="ProtNLM"/>
    </source>
</evidence>
<dbReference type="STRING" id="1073089.A0A1L9RLI4"/>
<dbReference type="Gene3D" id="3.40.50.300">
    <property type="entry name" value="P-loop containing nucleotide triphosphate hydrolases"/>
    <property type="match status" value="1"/>
</dbReference>
<dbReference type="OrthoDB" id="443402at2759"/>
<evidence type="ECO:0000256" key="1">
    <source>
        <dbReference type="ARBA" id="ARBA00022737"/>
    </source>
</evidence>
<evidence type="ECO:0000313" key="4">
    <source>
        <dbReference type="EMBL" id="OJJ35799.1"/>
    </source>
</evidence>
<dbReference type="RefSeq" id="XP_040689475.1">
    <property type="nucleotide sequence ID" value="XM_040830945.1"/>
</dbReference>
<dbReference type="InterPro" id="IPR027417">
    <property type="entry name" value="P-loop_NTPase"/>
</dbReference>
<dbReference type="Pfam" id="PF24883">
    <property type="entry name" value="NPHP3_N"/>
    <property type="match status" value="1"/>
</dbReference>
<organism evidence="4 5">
    <name type="scientific">Aspergillus wentii DTO 134E9</name>
    <dbReference type="NCBI Taxonomy" id="1073089"/>
    <lineage>
        <taxon>Eukaryota</taxon>
        <taxon>Fungi</taxon>
        <taxon>Dikarya</taxon>
        <taxon>Ascomycota</taxon>
        <taxon>Pezizomycotina</taxon>
        <taxon>Eurotiomycetes</taxon>
        <taxon>Eurotiomycetidae</taxon>
        <taxon>Eurotiales</taxon>
        <taxon>Aspergillaceae</taxon>
        <taxon>Aspergillus</taxon>
        <taxon>Aspergillus subgen. Cremei</taxon>
    </lineage>
</organism>
<dbReference type="EMBL" id="KV878212">
    <property type="protein sequence ID" value="OJJ35799.1"/>
    <property type="molecule type" value="Genomic_DNA"/>
</dbReference>
<dbReference type="GeneID" id="63746793"/>
<dbReference type="Pfam" id="PF25053">
    <property type="entry name" value="DUF7791"/>
    <property type="match status" value="1"/>
</dbReference>
<protein>
    <recommendedName>
        <fullName evidence="6">NACHT domain-containing protein</fullName>
    </recommendedName>
</protein>
<gene>
    <name evidence="4" type="ORF">ASPWEDRAFT_172596</name>
</gene>
<feature type="domain" description="DUF7791" evidence="3">
    <location>
        <begin position="550"/>
        <end position="685"/>
    </location>
</feature>
<evidence type="ECO:0000259" key="2">
    <source>
        <dbReference type="Pfam" id="PF24883"/>
    </source>
</evidence>
<dbReference type="InterPro" id="IPR056884">
    <property type="entry name" value="NPHP3-like_N"/>
</dbReference>
<name>A0A1L9RLI4_ASPWE</name>
<evidence type="ECO:0000313" key="5">
    <source>
        <dbReference type="Proteomes" id="UP000184383"/>
    </source>
</evidence>
<dbReference type="PANTHER" id="PTHR10039">
    <property type="entry name" value="AMELOGENIN"/>
    <property type="match status" value="1"/>
</dbReference>
<dbReference type="InterPro" id="IPR056693">
    <property type="entry name" value="DUF7791"/>
</dbReference>
<accession>A0A1L9RLI4</accession>
<dbReference type="PANTHER" id="PTHR10039:SF5">
    <property type="entry name" value="NACHT DOMAIN-CONTAINING PROTEIN"/>
    <property type="match status" value="1"/>
</dbReference>
<dbReference type="Proteomes" id="UP000184383">
    <property type="component" value="Unassembled WGS sequence"/>
</dbReference>
<dbReference type="SUPFAM" id="SSF52540">
    <property type="entry name" value="P-loop containing nucleoside triphosphate hydrolases"/>
    <property type="match status" value="1"/>
</dbReference>
<proteinExistence type="predicted"/>